<dbReference type="GO" id="GO:0000712">
    <property type="term" value="P:resolution of meiotic recombination intermediates"/>
    <property type="evidence" value="ECO:0007669"/>
    <property type="project" value="TreeGrafter"/>
</dbReference>
<evidence type="ECO:0000313" key="4">
    <source>
        <dbReference type="EMBL" id="EDP28287.1"/>
    </source>
</evidence>
<dbReference type="GO" id="GO:0000724">
    <property type="term" value="P:double-strand break repair via homologous recombination"/>
    <property type="evidence" value="ECO:0007669"/>
    <property type="project" value="TreeGrafter"/>
</dbReference>
<evidence type="ECO:0000256" key="2">
    <source>
        <dbReference type="ARBA" id="ARBA00018987"/>
    </source>
</evidence>
<dbReference type="GO" id="GO:0031422">
    <property type="term" value="C:RecQ family helicase-topoisomerase III complex"/>
    <property type="evidence" value="ECO:0007669"/>
    <property type="project" value="TreeGrafter"/>
</dbReference>
<dbReference type="AlphaFoldDB" id="A8QHI0"/>
<dbReference type="InterPro" id="IPR013894">
    <property type="entry name" value="RMI1_OB"/>
</dbReference>
<gene>
    <name evidence="4" type="ORF">Bm1_57035</name>
</gene>
<protein>
    <recommendedName>
        <fullName evidence="2">RecQ-mediated genome instability protein 1</fullName>
    </recommendedName>
</protein>
<feature type="domain" description="RecQ mediated genome instability protein 1 OB-fold" evidence="3">
    <location>
        <begin position="83"/>
        <end position="158"/>
    </location>
</feature>
<feature type="non-terminal residue" evidence="4">
    <location>
        <position position="313"/>
    </location>
</feature>
<sequence>MSDSTKEWDGASYRGCTVYPTLGVENLIQNFVFWLAGFSSNSLLSSVYEQWLYTNLKISTKPLLSLSADNCSKRMMLGGNTVVQQNAKRMLSMEVTDGQLSMKAVEYSMLSALSLLTCPGCKILLTNNVCIRRGILLLTELNCIVLGGDDESLMKTGRPVEIIMKHLNINVPLQRQSFITLTNAQKKINDNDIPNANSILSQPNIKPTMQVKPLSGKKSSLEIAKRKVISANETARIEQSMNNIRQQINVSLNGSPSSSGGKASFTASASKRSEDSLLHGAVAKRIKIELAEDDADIILLETPTTIKQELNKE</sequence>
<dbReference type="GO" id="GO:0016604">
    <property type="term" value="C:nuclear body"/>
    <property type="evidence" value="ECO:0007669"/>
    <property type="project" value="TreeGrafter"/>
</dbReference>
<evidence type="ECO:0000256" key="1">
    <source>
        <dbReference type="ARBA" id="ARBA00006395"/>
    </source>
</evidence>
<dbReference type="Pfam" id="PF08585">
    <property type="entry name" value="RMI1_N_C"/>
    <property type="match status" value="1"/>
</dbReference>
<dbReference type="PANTHER" id="PTHR14790">
    <property type="entry name" value="RECQ-MEDIATED GENOME INSTABILITY PROTEIN 1 RMI1"/>
    <property type="match status" value="1"/>
</dbReference>
<organism evidence="4">
    <name type="scientific">Brugia malayi</name>
    <name type="common">Filarial nematode worm</name>
    <dbReference type="NCBI Taxonomy" id="6279"/>
    <lineage>
        <taxon>Eukaryota</taxon>
        <taxon>Metazoa</taxon>
        <taxon>Ecdysozoa</taxon>
        <taxon>Nematoda</taxon>
        <taxon>Chromadorea</taxon>
        <taxon>Rhabditida</taxon>
        <taxon>Spirurina</taxon>
        <taxon>Spiruromorpha</taxon>
        <taxon>Filarioidea</taxon>
        <taxon>Onchocercidae</taxon>
        <taxon>Brugia</taxon>
    </lineage>
</organism>
<dbReference type="InterPro" id="IPR042470">
    <property type="entry name" value="RMI1_N_C_sf"/>
</dbReference>
<proteinExistence type="inferred from homology"/>
<reference evidence="4" key="1">
    <citation type="journal article" date="2007" name="Science">
        <title>Draft genome of the filarial nematode parasite Brugia malayi.</title>
        <authorList>
            <person name="Ghedin E."/>
            <person name="Wang S."/>
            <person name="Spiro D."/>
            <person name="Caler E."/>
            <person name="Zhao Q."/>
            <person name="Crabtree J."/>
            <person name="Allen J.E."/>
            <person name="Delcher A.L."/>
            <person name="Guiliano D.B."/>
            <person name="Miranda-Saavedra D."/>
            <person name="Angiuoli S.V."/>
            <person name="Creasy T."/>
            <person name="Amedeo P."/>
            <person name="Haas B."/>
            <person name="El-Sayed N.M."/>
            <person name="Wortman J.R."/>
            <person name="Feldblyum T."/>
            <person name="Tallon L."/>
            <person name="Schatz M."/>
            <person name="Shumway M."/>
            <person name="Koo H."/>
            <person name="Salzberg S.L."/>
            <person name="Schobel S."/>
            <person name="Pertea M."/>
            <person name="Pop M."/>
            <person name="White O."/>
            <person name="Barton G.J."/>
            <person name="Carlow C.K."/>
            <person name="Crawford M.J."/>
            <person name="Daub J."/>
            <person name="Dimmic M.W."/>
            <person name="Estes C.F."/>
            <person name="Foster J.M."/>
            <person name="Ganatra M."/>
            <person name="Gregory W.F."/>
            <person name="Johnson N.M."/>
            <person name="Jin J."/>
            <person name="Komuniecki R."/>
            <person name="Korf I."/>
            <person name="Kumar S."/>
            <person name="Laney S."/>
            <person name="Li B.W."/>
            <person name="Li W."/>
            <person name="Lindblom T.H."/>
            <person name="Lustigman S."/>
            <person name="Ma D."/>
            <person name="Maina C.V."/>
            <person name="Martin D.M."/>
            <person name="McCarter J.P."/>
            <person name="McReynolds L."/>
            <person name="Mitreva M."/>
            <person name="Nutman T.B."/>
            <person name="Parkinson J."/>
            <person name="Peregrin-Alvarez J.M."/>
            <person name="Poole C."/>
            <person name="Ren Q."/>
            <person name="Saunders L."/>
            <person name="Sluder A.E."/>
            <person name="Smith K."/>
            <person name="Stanke M."/>
            <person name="Unnasch T.R."/>
            <person name="Ware J."/>
            <person name="Wei A.D."/>
            <person name="Weil G."/>
            <person name="Williams D.J."/>
            <person name="Zhang Y."/>
            <person name="Williams S.A."/>
            <person name="Fraser-Liggett C."/>
            <person name="Slatko B."/>
            <person name="Blaxter M.L."/>
            <person name="Scott A.L."/>
        </authorList>
    </citation>
    <scope>NUCLEOTIDE SEQUENCE [LARGE SCALE GENOMIC DNA]</scope>
</reference>
<accession>A8QHI0</accession>
<dbReference type="PANTHER" id="PTHR14790:SF15">
    <property type="entry name" value="RECQ-MEDIATED GENOME INSTABILITY PROTEIN 1"/>
    <property type="match status" value="1"/>
</dbReference>
<name>A8QHI0_BRUMA</name>
<comment type="similarity">
    <text evidence="1">Belongs to the RMI1 family.</text>
</comment>
<dbReference type="Gene3D" id="2.40.50.770">
    <property type="entry name" value="RecQ-mediated genome instability protein Rmi1, C-terminal domain"/>
    <property type="match status" value="1"/>
</dbReference>
<evidence type="ECO:0000259" key="3">
    <source>
        <dbReference type="Pfam" id="PF08585"/>
    </source>
</evidence>
<dbReference type="EMBL" id="DS239909">
    <property type="protein sequence ID" value="EDP28287.1"/>
    <property type="molecule type" value="Genomic_DNA"/>
</dbReference>